<feature type="region of interest" description="Disordered" evidence="1">
    <location>
        <begin position="84"/>
        <end position="109"/>
    </location>
</feature>
<accession>A0A381N4H3</accession>
<name>A0A381N4H3_9ZZZZ</name>
<proteinExistence type="predicted"/>
<dbReference type="EMBL" id="UINC01000113">
    <property type="protein sequence ID" value="SUZ49397.1"/>
    <property type="molecule type" value="Genomic_DNA"/>
</dbReference>
<organism evidence="3">
    <name type="scientific">marine metagenome</name>
    <dbReference type="NCBI Taxonomy" id="408172"/>
    <lineage>
        <taxon>unclassified sequences</taxon>
        <taxon>metagenomes</taxon>
        <taxon>ecological metagenomes</taxon>
    </lineage>
</organism>
<keyword evidence="2" id="KW-1133">Transmembrane helix</keyword>
<sequence>MTTIALVLLAIIAIATTFMAILQIGAIIYVRRLGRRVDDLAGEFKRELKPLVGRLNTMKDVVINQAREELGLIEGLRTAFESMKKTFQKSQPPPPAARNTEDEDSMFIG</sequence>
<dbReference type="AlphaFoldDB" id="A0A381N4H3"/>
<evidence type="ECO:0000313" key="3">
    <source>
        <dbReference type="EMBL" id="SUZ49397.1"/>
    </source>
</evidence>
<protein>
    <submittedName>
        <fullName evidence="3">Uncharacterized protein</fullName>
    </submittedName>
</protein>
<evidence type="ECO:0000256" key="2">
    <source>
        <dbReference type="SAM" id="Phobius"/>
    </source>
</evidence>
<keyword evidence="2" id="KW-0472">Membrane</keyword>
<feature type="transmembrane region" description="Helical" evidence="2">
    <location>
        <begin position="6"/>
        <end position="30"/>
    </location>
</feature>
<gene>
    <name evidence="3" type="ORF">METZ01_LOCUS2251</name>
</gene>
<keyword evidence="2" id="KW-0812">Transmembrane</keyword>
<evidence type="ECO:0000256" key="1">
    <source>
        <dbReference type="SAM" id="MobiDB-lite"/>
    </source>
</evidence>
<reference evidence="3" key="1">
    <citation type="submission" date="2018-05" db="EMBL/GenBank/DDBJ databases">
        <authorList>
            <person name="Lanie J.A."/>
            <person name="Ng W.-L."/>
            <person name="Kazmierczak K.M."/>
            <person name="Andrzejewski T.M."/>
            <person name="Davidsen T.M."/>
            <person name="Wayne K.J."/>
            <person name="Tettelin H."/>
            <person name="Glass J.I."/>
            <person name="Rusch D."/>
            <person name="Podicherti R."/>
            <person name="Tsui H.-C.T."/>
            <person name="Winkler M.E."/>
        </authorList>
    </citation>
    <scope>NUCLEOTIDE SEQUENCE</scope>
</reference>